<keyword evidence="2" id="KW-0805">Transcription regulation</keyword>
<dbReference type="Gene3D" id="3.30.70.940">
    <property type="entry name" value="NusG, N-terminal domain"/>
    <property type="match status" value="1"/>
</dbReference>
<name>A0A2T3FPM8_9FIRM</name>
<dbReference type="Gene3D" id="2.30.30.30">
    <property type="match status" value="1"/>
</dbReference>
<dbReference type="GeneID" id="77471662"/>
<reference evidence="6" key="2">
    <citation type="journal article" date="2019" name="Int. J. Syst. Evol. Microbiol.">
        <title>Faecalibacillus intestinalis gen. nov., sp. nov. and Faecalibacillus faecis sp. nov., isolated from human faeces.</title>
        <authorList>
            <person name="Seo B."/>
            <person name="Jeon K."/>
            <person name="Baek I."/>
            <person name="Lee Y.M."/>
            <person name="Baek K."/>
            <person name="Ko G."/>
        </authorList>
    </citation>
    <scope>NUCLEOTIDE SEQUENCE</scope>
    <source>
        <strain evidence="6">SNUG30370</strain>
    </source>
</reference>
<evidence type="ECO:0000256" key="1">
    <source>
        <dbReference type="ARBA" id="ARBA00022814"/>
    </source>
</evidence>
<organism evidence="6 7">
    <name type="scientific">Faecalibacillus faecis</name>
    <dbReference type="NCBI Taxonomy" id="1982628"/>
    <lineage>
        <taxon>Bacteria</taxon>
        <taxon>Bacillati</taxon>
        <taxon>Bacillota</taxon>
        <taxon>Erysipelotrichia</taxon>
        <taxon>Erysipelotrichales</taxon>
        <taxon>Coprobacillaceae</taxon>
        <taxon>Faecalibacillus</taxon>
    </lineage>
</organism>
<evidence type="ECO:0000256" key="2">
    <source>
        <dbReference type="ARBA" id="ARBA00023015"/>
    </source>
</evidence>
<evidence type="ECO:0000259" key="4">
    <source>
        <dbReference type="SMART" id="SM00739"/>
    </source>
</evidence>
<dbReference type="SUPFAM" id="SSF50104">
    <property type="entry name" value="Translation proteins SH3-like domain"/>
    <property type="match status" value="1"/>
</dbReference>
<dbReference type="InterPro" id="IPR006645">
    <property type="entry name" value="NGN-like_dom"/>
</dbReference>
<reference evidence="5" key="3">
    <citation type="submission" date="2021-10" db="EMBL/GenBank/DDBJ databases">
        <title>Collection of gut derived symbiotic bacterial strains cultured from healthy donors.</title>
        <authorList>
            <person name="Lin H."/>
            <person name="Littmann E."/>
            <person name="Kohout C."/>
            <person name="Pamer E.G."/>
        </authorList>
    </citation>
    <scope>NUCLEOTIDE SEQUENCE</scope>
    <source>
        <strain evidence="5">DFI.4.48</strain>
    </source>
</reference>
<evidence type="ECO:0000313" key="6">
    <source>
        <dbReference type="EMBL" id="PST37238.1"/>
    </source>
</evidence>
<dbReference type="InterPro" id="IPR005824">
    <property type="entry name" value="KOW"/>
</dbReference>
<dbReference type="EMBL" id="JAJDKZ010000010">
    <property type="protein sequence ID" value="MCB8609938.1"/>
    <property type="molecule type" value="Genomic_DNA"/>
</dbReference>
<dbReference type="NCBIfam" id="NF033641">
    <property type="entry name" value="antiterm_LoaP"/>
    <property type="match status" value="1"/>
</dbReference>
<dbReference type="SMART" id="SM00739">
    <property type="entry name" value="KOW"/>
    <property type="match status" value="1"/>
</dbReference>
<dbReference type="RefSeq" id="WP_106988648.1">
    <property type="nucleotide sequence ID" value="NZ_DAWBWI010000182.1"/>
</dbReference>
<dbReference type="SUPFAM" id="SSF82679">
    <property type="entry name" value="N-utilization substance G protein NusG, N-terminal domain"/>
    <property type="match status" value="1"/>
</dbReference>
<dbReference type="Pfam" id="PF00467">
    <property type="entry name" value="KOW"/>
    <property type="match status" value="1"/>
</dbReference>
<feature type="domain" description="KOW" evidence="4">
    <location>
        <begin position="118"/>
        <end position="145"/>
    </location>
</feature>
<dbReference type="Proteomes" id="UP000241201">
    <property type="component" value="Unassembled WGS sequence"/>
</dbReference>
<proteinExistence type="predicted"/>
<keyword evidence="1" id="KW-0889">Transcription antitermination</keyword>
<dbReference type="EMBL" id="PYLP01000019">
    <property type="protein sequence ID" value="PST37238.1"/>
    <property type="molecule type" value="Genomic_DNA"/>
</dbReference>
<dbReference type="CDD" id="cd06091">
    <property type="entry name" value="KOW_NusG"/>
    <property type="match status" value="1"/>
</dbReference>
<gene>
    <name evidence="5" type="primary">loaP</name>
    <name evidence="6" type="ORF">C7U55_11265</name>
    <name evidence="5" type="ORF">LJD69_04945</name>
</gene>
<dbReference type="InterPro" id="IPR047663">
    <property type="entry name" value="Transcription_antiterm_LoaP"/>
</dbReference>
<dbReference type="CDD" id="cd09889">
    <property type="entry name" value="NGN_Bact_2"/>
    <property type="match status" value="1"/>
</dbReference>
<keyword evidence="7" id="KW-1185">Reference proteome</keyword>
<dbReference type="InterPro" id="IPR014722">
    <property type="entry name" value="Rib_uL2_dom2"/>
</dbReference>
<reference evidence="7" key="1">
    <citation type="submission" date="2018-03" db="EMBL/GenBank/DDBJ databases">
        <title>Lachnoclostridium SNUG30370 gen.nov., sp.nov., isolated from human faeces.</title>
        <authorList>
            <person name="Seo B."/>
            <person name="Jeon K."/>
            <person name="Ko G."/>
        </authorList>
    </citation>
    <scope>NUCLEOTIDE SEQUENCE [LARGE SCALE GENOMIC DNA]</scope>
    <source>
        <strain evidence="7">SNUG30370</strain>
    </source>
</reference>
<sequence length="172" mass="19886">MFDNWYVVQVRTGKEEAIAKKLQFHIDHDVLLECFIPCCKRQKKFRGKWQLVEEVLFKGYIFVITDKIDDLYTQLKEIPDLTKLLGNDGEDIYPIYPQEALFLARFSTEDHIVDVSKGYIKGDTIMIIEGPLMGLEGYITKIDRHKRIAYVDVNLLGQVSSVQVGLEIISKD</sequence>
<dbReference type="PANTHER" id="PTHR30265">
    <property type="entry name" value="RHO-INTERACTING TRANSCRIPTION TERMINATION FACTOR NUSG"/>
    <property type="match status" value="1"/>
</dbReference>
<dbReference type="Pfam" id="PF02357">
    <property type="entry name" value="NusG"/>
    <property type="match status" value="1"/>
</dbReference>
<evidence type="ECO:0000256" key="3">
    <source>
        <dbReference type="ARBA" id="ARBA00023163"/>
    </source>
</evidence>
<accession>A0A2T3FPM8</accession>
<dbReference type="Proteomes" id="UP001198439">
    <property type="component" value="Unassembled WGS sequence"/>
</dbReference>
<dbReference type="GO" id="GO:0031564">
    <property type="term" value="P:transcription antitermination"/>
    <property type="evidence" value="ECO:0007669"/>
    <property type="project" value="UniProtKB-KW"/>
</dbReference>
<dbReference type="InterPro" id="IPR036735">
    <property type="entry name" value="NGN_dom_sf"/>
</dbReference>
<dbReference type="InterPro" id="IPR043425">
    <property type="entry name" value="NusG-like"/>
</dbReference>
<dbReference type="PANTHER" id="PTHR30265:SF4">
    <property type="entry name" value="KOW MOTIF FAMILY PROTEIN, EXPRESSED"/>
    <property type="match status" value="1"/>
</dbReference>
<keyword evidence="3" id="KW-0804">Transcription</keyword>
<comment type="caution">
    <text evidence="6">The sequence shown here is derived from an EMBL/GenBank/DDBJ whole genome shotgun (WGS) entry which is preliminary data.</text>
</comment>
<dbReference type="GO" id="GO:0006354">
    <property type="term" value="P:DNA-templated transcription elongation"/>
    <property type="evidence" value="ECO:0007669"/>
    <property type="project" value="InterPro"/>
</dbReference>
<evidence type="ECO:0000313" key="5">
    <source>
        <dbReference type="EMBL" id="MCB8609938.1"/>
    </source>
</evidence>
<protein>
    <submittedName>
        <fullName evidence="5">Antiterminator LoaP</fullName>
    </submittedName>
    <submittedName>
        <fullName evidence="6">Transcription antiterminator</fullName>
    </submittedName>
</protein>
<dbReference type="AlphaFoldDB" id="A0A2T3FPM8"/>
<dbReference type="InterPro" id="IPR008991">
    <property type="entry name" value="Translation_prot_SH3-like_sf"/>
</dbReference>
<evidence type="ECO:0000313" key="7">
    <source>
        <dbReference type="Proteomes" id="UP000241201"/>
    </source>
</evidence>